<proteinExistence type="inferred from homology"/>
<dbReference type="Pfam" id="PF10672">
    <property type="entry name" value="Methyltrans_SAM"/>
    <property type="match status" value="1"/>
</dbReference>
<dbReference type="GO" id="GO:0003723">
    <property type="term" value="F:RNA binding"/>
    <property type="evidence" value="ECO:0007669"/>
    <property type="project" value="UniProtKB-UniRule"/>
</dbReference>
<evidence type="ECO:0000259" key="8">
    <source>
        <dbReference type="PROSITE" id="PS51165"/>
    </source>
</evidence>
<evidence type="ECO:0000256" key="5">
    <source>
        <dbReference type="ARBA" id="ARBA00022691"/>
    </source>
</evidence>
<dbReference type="PROSITE" id="PS01261">
    <property type="entry name" value="UPF0020"/>
    <property type="match status" value="1"/>
</dbReference>
<dbReference type="GO" id="GO:0005737">
    <property type="term" value="C:cytoplasm"/>
    <property type="evidence" value="ECO:0007669"/>
    <property type="project" value="UniProtKB-SubCell"/>
</dbReference>
<gene>
    <name evidence="6" type="primary">rlmL</name>
    <name evidence="9" type="ORF">SAMN05660330_03945</name>
</gene>
<comment type="subcellular location">
    <subcellularLocation>
        <location evidence="6">Cytoplasm</location>
    </subcellularLocation>
</comment>
<dbReference type="Pfam" id="PF22020">
    <property type="entry name" value="RlmL_1st"/>
    <property type="match status" value="1"/>
</dbReference>
<keyword evidence="2 6" id="KW-0698">rRNA processing</keyword>
<dbReference type="InterPro" id="IPR029063">
    <property type="entry name" value="SAM-dependent_MTases_sf"/>
</dbReference>
<protein>
    <recommendedName>
        <fullName evidence="6">Ribosomal RNA large subunit methyltransferase K/L</fullName>
    </recommendedName>
    <domain>
        <recommendedName>
            <fullName evidence="6">23S rRNA m2G2445 methyltransferase</fullName>
            <ecNumber evidence="6">2.1.1.173</ecNumber>
        </recommendedName>
        <alternativeName>
            <fullName evidence="6">rRNA (guanine-N(2)-)-methyltransferase RlmL</fullName>
        </alternativeName>
    </domain>
    <domain>
        <recommendedName>
            <fullName evidence="6">23S rRNA m7G2069 methyltransferase</fullName>
            <ecNumber evidence="6">2.1.1.264</ecNumber>
        </recommendedName>
        <alternativeName>
            <fullName evidence="6">rRNA (guanine-N(7)-)-methyltransferase RlmK</fullName>
        </alternativeName>
    </domain>
</protein>
<dbReference type="EC" id="2.1.1.264" evidence="6"/>
<evidence type="ECO:0000256" key="2">
    <source>
        <dbReference type="ARBA" id="ARBA00022552"/>
    </source>
</evidence>
<dbReference type="Gene3D" id="3.30.2130.30">
    <property type="match status" value="1"/>
</dbReference>
<feature type="domain" description="THUMP" evidence="8">
    <location>
        <begin position="45"/>
        <end position="157"/>
    </location>
</feature>
<dbReference type="NCBIfam" id="NF008748">
    <property type="entry name" value="PRK11783.1"/>
    <property type="match status" value="1"/>
</dbReference>
<dbReference type="Proteomes" id="UP000199073">
    <property type="component" value="Unassembled WGS sequence"/>
</dbReference>
<dbReference type="GO" id="GO:0052915">
    <property type="term" value="F:23S rRNA (guanine(2445)-N(2))-methyltransferase activity"/>
    <property type="evidence" value="ECO:0007669"/>
    <property type="project" value="UniProtKB-UniRule"/>
</dbReference>
<dbReference type="AlphaFoldDB" id="A0A1H0V9E5"/>
<dbReference type="PROSITE" id="PS51165">
    <property type="entry name" value="THUMP"/>
    <property type="match status" value="1"/>
</dbReference>
<dbReference type="SUPFAM" id="SSF53335">
    <property type="entry name" value="S-adenosyl-L-methionine-dependent methyltransferases"/>
    <property type="match status" value="2"/>
</dbReference>
<comment type="catalytic activity">
    <reaction evidence="6">
        <text>guanosine(2069) in 23S rRNA + S-adenosyl-L-methionine = N(2)-methylguanosine(2069) in 23S rRNA + S-adenosyl-L-homocysteine + H(+)</text>
        <dbReference type="Rhea" id="RHEA:43772"/>
        <dbReference type="Rhea" id="RHEA-COMP:10688"/>
        <dbReference type="Rhea" id="RHEA-COMP:10689"/>
        <dbReference type="ChEBI" id="CHEBI:15378"/>
        <dbReference type="ChEBI" id="CHEBI:57856"/>
        <dbReference type="ChEBI" id="CHEBI:59789"/>
        <dbReference type="ChEBI" id="CHEBI:74269"/>
        <dbReference type="ChEBI" id="CHEBI:74481"/>
        <dbReference type="EC" id="2.1.1.264"/>
    </reaction>
</comment>
<keyword evidence="3 6" id="KW-0489">Methyltransferase</keyword>
<dbReference type="InterPro" id="IPR017244">
    <property type="entry name" value="23SrRNA_methyltr_KL"/>
</dbReference>
<evidence type="ECO:0000313" key="10">
    <source>
        <dbReference type="Proteomes" id="UP000199073"/>
    </source>
</evidence>
<dbReference type="CDD" id="cd11715">
    <property type="entry name" value="THUMP_AdoMetMT"/>
    <property type="match status" value="1"/>
</dbReference>
<comment type="catalytic activity">
    <reaction evidence="6">
        <text>guanosine(2445) in 23S rRNA + S-adenosyl-L-methionine = N(2)-methylguanosine(2445) in 23S rRNA + S-adenosyl-L-homocysteine + H(+)</text>
        <dbReference type="Rhea" id="RHEA:42740"/>
        <dbReference type="Rhea" id="RHEA-COMP:10215"/>
        <dbReference type="Rhea" id="RHEA-COMP:10216"/>
        <dbReference type="ChEBI" id="CHEBI:15378"/>
        <dbReference type="ChEBI" id="CHEBI:57856"/>
        <dbReference type="ChEBI" id="CHEBI:59789"/>
        <dbReference type="ChEBI" id="CHEBI:74269"/>
        <dbReference type="ChEBI" id="CHEBI:74481"/>
        <dbReference type="EC" id="2.1.1.173"/>
    </reaction>
</comment>
<organism evidence="9 10">
    <name type="scientific">Desulforhopalus singaporensis</name>
    <dbReference type="NCBI Taxonomy" id="91360"/>
    <lineage>
        <taxon>Bacteria</taxon>
        <taxon>Pseudomonadati</taxon>
        <taxon>Thermodesulfobacteriota</taxon>
        <taxon>Desulfobulbia</taxon>
        <taxon>Desulfobulbales</taxon>
        <taxon>Desulfocapsaceae</taxon>
        <taxon>Desulforhopalus</taxon>
    </lineage>
</organism>
<dbReference type="Pfam" id="PF02926">
    <property type="entry name" value="THUMP"/>
    <property type="match status" value="1"/>
</dbReference>
<dbReference type="InterPro" id="IPR004114">
    <property type="entry name" value="THUMP_dom"/>
</dbReference>
<dbReference type="InterPro" id="IPR000241">
    <property type="entry name" value="RlmKL-like_Mtase"/>
</dbReference>
<dbReference type="HAMAP" id="MF_01858">
    <property type="entry name" value="23SrRNA_methyltr_KL"/>
    <property type="match status" value="1"/>
</dbReference>
<dbReference type="PANTHER" id="PTHR47313">
    <property type="entry name" value="RIBOSOMAL RNA LARGE SUBUNIT METHYLTRANSFERASE K/L"/>
    <property type="match status" value="1"/>
</dbReference>
<keyword evidence="5 6" id="KW-0949">S-adenosyl-L-methionine</keyword>
<evidence type="ECO:0000256" key="4">
    <source>
        <dbReference type="ARBA" id="ARBA00022679"/>
    </source>
</evidence>
<evidence type="ECO:0000256" key="3">
    <source>
        <dbReference type="ARBA" id="ARBA00022603"/>
    </source>
</evidence>
<dbReference type="RefSeq" id="WP_092225861.1">
    <property type="nucleotide sequence ID" value="NZ_FNJI01000044.1"/>
</dbReference>
<dbReference type="PIRSF" id="PIRSF037618">
    <property type="entry name" value="RNA_Mtase_bacteria_prd"/>
    <property type="match status" value="1"/>
</dbReference>
<reference evidence="9 10" key="1">
    <citation type="submission" date="2016-10" db="EMBL/GenBank/DDBJ databases">
        <authorList>
            <person name="de Groot N.N."/>
        </authorList>
    </citation>
    <scope>NUCLEOTIDE SEQUENCE [LARGE SCALE GENOMIC DNA]</scope>
    <source>
        <strain evidence="9 10">DSM 12130</strain>
    </source>
</reference>
<keyword evidence="10" id="KW-1185">Reference proteome</keyword>
<name>A0A1H0V9E5_9BACT</name>
<evidence type="ECO:0000256" key="6">
    <source>
        <dbReference type="HAMAP-Rule" id="MF_01858"/>
    </source>
</evidence>
<comment type="function">
    <text evidence="6">Specifically methylates the guanine in position 2445 (m2G2445) and the guanine in position 2069 (m7G2069) of 23S rRNA.</text>
</comment>
<dbReference type="GO" id="GO:0070043">
    <property type="term" value="F:rRNA (guanine-N7-)-methyltransferase activity"/>
    <property type="evidence" value="ECO:0007669"/>
    <property type="project" value="UniProtKB-UniRule"/>
</dbReference>
<evidence type="ECO:0000256" key="7">
    <source>
        <dbReference type="PROSITE-ProRule" id="PRU00529"/>
    </source>
</evidence>
<dbReference type="InterPro" id="IPR053943">
    <property type="entry name" value="RlmKL-like_Mtase_CS"/>
</dbReference>
<accession>A0A1H0V9E5</accession>
<dbReference type="STRING" id="91360.SAMN05660330_03945"/>
<dbReference type="Pfam" id="PF01170">
    <property type="entry name" value="UPF0020"/>
    <property type="match status" value="1"/>
</dbReference>
<dbReference type="InterPro" id="IPR054170">
    <property type="entry name" value="RlmL_1st"/>
</dbReference>
<dbReference type="Gene3D" id="3.40.50.150">
    <property type="entry name" value="Vaccinia Virus protein VP39"/>
    <property type="match status" value="2"/>
</dbReference>
<comment type="similarity">
    <text evidence="6">Belongs to the methyltransferase superfamily. RlmKL family.</text>
</comment>
<dbReference type="EMBL" id="FNJI01000044">
    <property type="protein sequence ID" value="SDP75162.1"/>
    <property type="molecule type" value="Genomic_DNA"/>
</dbReference>
<evidence type="ECO:0000256" key="1">
    <source>
        <dbReference type="ARBA" id="ARBA00022490"/>
    </source>
</evidence>
<keyword evidence="7" id="KW-0694">RNA-binding</keyword>
<keyword evidence="4 6" id="KW-0808">Transferase</keyword>
<dbReference type="CDD" id="cd02440">
    <property type="entry name" value="AdoMet_MTases"/>
    <property type="match status" value="1"/>
</dbReference>
<dbReference type="Gene3D" id="3.30.750.80">
    <property type="entry name" value="RNA methyltransferase domain (HRMD) like"/>
    <property type="match status" value="1"/>
</dbReference>
<dbReference type="EC" id="2.1.1.173" evidence="6"/>
<sequence>MKKYSLIAACASGIESLVADELQGFGGEQIRKETAVVTCQGTLESAYRCCLWSRFSSRVLIEIGKGQIKDEESLYDFAMSVDWQDHMDCDTTFAVGCTISKNSPITHSRYAALKVKDGLVDYFRQKSGRRPSVQVEQPGLHFHLHLDGSEAILYVDFSGESLHRRGYRAQGTLAPLKETLAAAIVALSGWDRRSGVLVDPMCGSGTLLIEAALMFSDSAPGLSRKYFGFFGWSHHDEELWNRIVSEALDREQRGQQQKWPVLLGYDADPVAVSAARKNIDKAGLEDKIQVKQAELATLHPPAGSGLVLSNLPYGERLSEKRTVGYLYRCFGRILKTRFSGWKAGAFISNPELTDSFGLAWDKRERLYNGSLACRLLTTEVRGDDPAFVWSLPDRADLGEFGNRLYKNVQKTMKWANREGITCFRVYDRDLPEYNLSIDIYGKWVHVQEYAPPKSVDEEVAASRYNSALEAIRKTLAIRSDRLFVKTRRRQKGSSQYQKKDTRGKMYEVVEGDCRFLVNFTDYLDTGLFLDHRPVRKRIFQLARGKRFLNLFGYTGTATVHAALGGAASTTTVDLSATYLDWTKMNLALNGLGEVNNRVIKSDCIDWLQESNSKFDIIFIDPPTFSNTKKEKRVFDIQRDHVPLLDRAMRLLDSNGLLLFSTNFRRFRLDDDLLTRYDVVEITDKTIPFDFSRNKKIHRCWEIKKKTPQKDVTVRQSR</sequence>
<dbReference type="SMART" id="SM00981">
    <property type="entry name" value="THUMP"/>
    <property type="match status" value="1"/>
</dbReference>
<keyword evidence="1 6" id="KW-0963">Cytoplasm</keyword>
<dbReference type="PANTHER" id="PTHR47313:SF1">
    <property type="entry name" value="RIBOSOMAL RNA LARGE SUBUNIT METHYLTRANSFERASE K_L"/>
    <property type="match status" value="1"/>
</dbReference>
<dbReference type="InterPro" id="IPR019614">
    <property type="entry name" value="SAM-dep_methyl-trfase"/>
</dbReference>
<dbReference type="OrthoDB" id="9784632at2"/>
<evidence type="ECO:0000313" key="9">
    <source>
        <dbReference type="EMBL" id="SDP75162.1"/>
    </source>
</evidence>